<sequence length="43" mass="4760">ILESLVLPNIQWLGFPRGFLRYGFQSLLQGQGRGLSIQKSGPS</sequence>
<reference evidence="1" key="1">
    <citation type="submission" date="2021-06" db="EMBL/GenBank/DDBJ databases">
        <authorList>
            <person name="Kallberg Y."/>
            <person name="Tangrot J."/>
            <person name="Rosling A."/>
        </authorList>
    </citation>
    <scope>NUCLEOTIDE SEQUENCE</scope>
    <source>
        <strain evidence="1">28 12/20/2015</strain>
    </source>
</reference>
<organism evidence="1 2">
    <name type="scientific">Cetraspora pellucida</name>
    <dbReference type="NCBI Taxonomy" id="1433469"/>
    <lineage>
        <taxon>Eukaryota</taxon>
        <taxon>Fungi</taxon>
        <taxon>Fungi incertae sedis</taxon>
        <taxon>Mucoromycota</taxon>
        <taxon>Glomeromycotina</taxon>
        <taxon>Glomeromycetes</taxon>
        <taxon>Diversisporales</taxon>
        <taxon>Gigasporaceae</taxon>
        <taxon>Cetraspora</taxon>
    </lineage>
</organism>
<keyword evidence="2" id="KW-1185">Reference proteome</keyword>
<evidence type="ECO:0000313" key="1">
    <source>
        <dbReference type="EMBL" id="CAG8786771.1"/>
    </source>
</evidence>
<comment type="caution">
    <text evidence="1">The sequence shown here is derived from an EMBL/GenBank/DDBJ whole genome shotgun (WGS) entry which is preliminary data.</text>
</comment>
<proteinExistence type="predicted"/>
<dbReference type="EMBL" id="CAJVPW010065171">
    <property type="protein sequence ID" value="CAG8786771.1"/>
    <property type="molecule type" value="Genomic_DNA"/>
</dbReference>
<name>A0ACA9RBQ7_9GLOM</name>
<gene>
    <name evidence="1" type="ORF">SPELUC_LOCUS16867</name>
</gene>
<accession>A0ACA9RBQ7</accession>
<protein>
    <submittedName>
        <fullName evidence="1">11550_t:CDS:1</fullName>
    </submittedName>
</protein>
<feature type="non-terminal residue" evidence="1">
    <location>
        <position position="43"/>
    </location>
</feature>
<feature type="non-terminal residue" evidence="1">
    <location>
        <position position="1"/>
    </location>
</feature>
<evidence type="ECO:0000313" key="2">
    <source>
        <dbReference type="Proteomes" id="UP000789366"/>
    </source>
</evidence>
<dbReference type="Proteomes" id="UP000789366">
    <property type="component" value="Unassembled WGS sequence"/>
</dbReference>